<gene>
    <name evidence="9 11" type="primary">aspS</name>
    <name evidence="11" type="ORF">U732_424</name>
</gene>
<dbReference type="InterPro" id="IPR004364">
    <property type="entry name" value="Aa-tRNA-synt_II"/>
</dbReference>
<feature type="binding site" evidence="9">
    <location>
        <begin position="214"/>
        <end position="216"/>
    </location>
    <ligand>
        <name>ATP</name>
        <dbReference type="ChEBI" id="CHEBI:30616"/>
    </ligand>
</feature>
<dbReference type="Pfam" id="PF01336">
    <property type="entry name" value="tRNA_anti-codon"/>
    <property type="match status" value="1"/>
</dbReference>
<dbReference type="RefSeq" id="WP_039636279.1">
    <property type="nucleotide sequence ID" value="NZ_AYSO01000020.1"/>
</dbReference>
<evidence type="ECO:0000256" key="8">
    <source>
        <dbReference type="ARBA" id="ARBA00023146"/>
    </source>
</evidence>
<comment type="caution">
    <text evidence="9">Lacks conserved residue(s) required for the propagation of feature annotation.</text>
</comment>
<dbReference type="PROSITE" id="PS50862">
    <property type="entry name" value="AA_TRNA_LIGASE_II"/>
    <property type="match status" value="1"/>
</dbReference>
<dbReference type="PANTHER" id="PTHR43450:SF1">
    <property type="entry name" value="ASPARTATE--TRNA LIGASE, CYTOPLASMIC"/>
    <property type="match status" value="1"/>
</dbReference>
<dbReference type="NCBIfam" id="NF003483">
    <property type="entry name" value="PRK05159.1"/>
    <property type="match status" value="1"/>
</dbReference>
<evidence type="ECO:0000256" key="7">
    <source>
        <dbReference type="ARBA" id="ARBA00022917"/>
    </source>
</evidence>
<evidence type="ECO:0000313" key="11">
    <source>
        <dbReference type="EMBL" id="KIE45075.1"/>
    </source>
</evidence>
<keyword evidence="3 9" id="KW-0963">Cytoplasm</keyword>
<dbReference type="PRINTS" id="PR01042">
    <property type="entry name" value="TRNASYNTHASP"/>
</dbReference>
<dbReference type="HAMAP" id="MF_02075">
    <property type="entry name" value="Asp_tRNA_synth_type2"/>
    <property type="match status" value="1"/>
</dbReference>
<dbReference type="InterPro" id="IPR004523">
    <property type="entry name" value="Asp-tRNA_synthase_2"/>
</dbReference>
<feature type="region of interest" description="Aspartate" evidence="9">
    <location>
        <begin position="184"/>
        <end position="187"/>
    </location>
</feature>
<comment type="catalytic activity">
    <reaction evidence="9">
        <text>tRNA(Asp) + L-aspartate + ATP = L-aspartyl-tRNA(Asp) + AMP + diphosphate</text>
        <dbReference type="Rhea" id="RHEA:19649"/>
        <dbReference type="Rhea" id="RHEA-COMP:9660"/>
        <dbReference type="Rhea" id="RHEA-COMP:9678"/>
        <dbReference type="ChEBI" id="CHEBI:29991"/>
        <dbReference type="ChEBI" id="CHEBI:30616"/>
        <dbReference type="ChEBI" id="CHEBI:33019"/>
        <dbReference type="ChEBI" id="CHEBI:78442"/>
        <dbReference type="ChEBI" id="CHEBI:78516"/>
        <dbReference type="ChEBI" id="CHEBI:456215"/>
        <dbReference type="EC" id="6.1.1.12"/>
    </reaction>
</comment>
<reference evidence="11 12" key="1">
    <citation type="journal article" date="2015" name="Infect. Genet. Evol.">
        <title>Genomic sequences of six botulinum neurotoxin-producing strains representing three clostridial species illustrate the mobility and diversity of botulinum neurotoxin genes.</title>
        <authorList>
            <person name="Smith T.J."/>
            <person name="Hill K.K."/>
            <person name="Xie G."/>
            <person name="Foley B.T."/>
            <person name="Williamson C.H."/>
            <person name="Foster J.T."/>
            <person name="Johnson S.L."/>
            <person name="Chertkov O."/>
            <person name="Teshima H."/>
            <person name="Gibbons H.S."/>
            <person name="Johnsky L.A."/>
            <person name="Karavis M.A."/>
            <person name="Smith L.A."/>
        </authorList>
    </citation>
    <scope>NUCLEOTIDE SEQUENCE [LARGE SCALE GENOMIC DNA]</scope>
    <source>
        <strain evidence="11 12">CDC 2741</strain>
    </source>
</reference>
<dbReference type="Proteomes" id="UP000031366">
    <property type="component" value="Unassembled WGS sequence"/>
</dbReference>
<dbReference type="GO" id="GO:0140096">
    <property type="term" value="F:catalytic activity, acting on a protein"/>
    <property type="evidence" value="ECO:0007669"/>
    <property type="project" value="UniProtKB-ARBA"/>
</dbReference>
<name>A0A0C1UC05_9CLOT</name>
<dbReference type="Gene3D" id="2.40.50.140">
    <property type="entry name" value="Nucleic acid-binding proteins"/>
    <property type="match status" value="1"/>
</dbReference>
<evidence type="ECO:0000256" key="2">
    <source>
        <dbReference type="ARBA" id="ARBA00005312"/>
    </source>
</evidence>
<dbReference type="SUPFAM" id="SSF50249">
    <property type="entry name" value="Nucleic acid-binding proteins"/>
    <property type="match status" value="1"/>
</dbReference>
<comment type="subunit">
    <text evidence="9">Homodimer.</text>
</comment>
<comment type="similarity">
    <text evidence="2 9">Belongs to the class-II aminoacyl-tRNA synthetase family. Type 2 subfamily.</text>
</comment>
<comment type="subcellular location">
    <subcellularLocation>
        <location evidence="1 9">Cytoplasm</location>
    </subcellularLocation>
</comment>
<evidence type="ECO:0000256" key="3">
    <source>
        <dbReference type="ARBA" id="ARBA00022490"/>
    </source>
</evidence>
<dbReference type="GO" id="GO:0003723">
    <property type="term" value="F:RNA binding"/>
    <property type="evidence" value="ECO:0007669"/>
    <property type="project" value="TreeGrafter"/>
</dbReference>
<evidence type="ECO:0000256" key="1">
    <source>
        <dbReference type="ARBA" id="ARBA00004496"/>
    </source>
</evidence>
<dbReference type="InterPro" id="IPR012340">
    <property type="entry name" value="NA-bd_OB-fold"/>
</dbReference>
<keyword evidence="5 9" id="KW-0547">Nucleotide-binding</keyword>
<feature type="binding site" evidence="9">
    <location>
        <position position="162"/>
    </location>
    <ligand>
        <name>L-aspartate</name>
        <dbReference type="ChEBI" id="CHEBI:29991"/>
    </ligand>
</feature>
<dbReference type="GO" id="GO:0017101">
    <property type="term" value="C:aminoacyl-tRNA synthetase multienzyme complex"/>
    <property type="evidence" value="ECO:0007669"/>
    <property type="project" value="TreeGrafter"/>
</dbReference>
<feature type="domain" description="Aminoacyl-transfer RNA synthetases class-II family profile" evidence="10">
    <location>
        <begin position="129"/>
        <end position="428"/>
    </location>
</feature>
<protein>
    <recommendedName>
        <fullName evidence="9">Aspartate--tRNA ligase</fullName>
        <ecNumber evidence="9">6.1.1.12</ecNumber>
    </recommendedName>
    <alternativeName>
        <fullName evidence="9">Aspartyl-tRNA synthetase</fullName>
        <shortName evidence="9">AspRS</shortName>
    </alternativeName>
</protein>
<dbReference type="EC" id="6.1.1.12" evidence="9"/>
<keyword evidence="7 9" id="KW-0648">Protein biosynthesis</keyword>
<evidence type="ECO:0000256" key="5">
    <source>
        <dbReference type="ARBA" id="ARBA00022741"/>
    </source>
</evidence>
<feature type="binding site" evidence="9">
    <location>
        <begin position="206"/>
        <end position="208"/>
    </location>
    <ligand>
        <name>ATP</name>
        <dbReference type="ChEBI" id="CHEBI:30616"/>
    </ligand>
</feature>
<dbReference type="NCBIfam" id="TIGR00458">
    <property type="entry name" value="aspS_nondisc"/>
    <property type="match status" value="1"/>
</dbReference>
<feature type="binding site" evidence="9">
    <location>
        <position position="354"/>
    </location>
    <ligand>
        <name>L-aspartate</name>
        <dbReference type="ChEBI" id="CHEBI:29991"/>
    </ligand>
</feature>
<dbReference type="STRING" id="29341.RSJ17_04905"/>
<dbReference type="PANTHER" id="PTHR43450">
    <property type="entry name" value="ASPARTYL-TRNA SYNTHETASE"/>
    <property type="match status" value="1"/>
</dbReference>
<dbReference type="AlphaFoldDB" id="A0A0C1UC05"/>
<dbReference type="GO" id="GO:0005829">
    <property type="term" value="C:cytosol"/>
    <property type="evidence" value="ECO:0007669"/>
    <property type="project" value="TreeGrafter"/>
</dbReference>
<sequence>MKRIMINELLNYENQIVSIKGWVHRIRKLSKIAFLVIRDRSGMVQVIIDNNELLKDIKLEAVVSIEGLVVKSNNKISPIEIQVNNIQIISEVKEDLPIEVNLDKINGNLDTILNNRALSLRNVVLNTIFKIQALLAQGFREYLIKEEFIEAFTPKIVAEGAEGGTAIFEIKYFEKKAYLAQSPQFYKQMMVGAGYERVFEVGSVYRAEEHNTNRHLNEYVSMDLEMGFIDDEKEIMKLETELLRYMLNKLKIEGEEYLKILNIEVPFIGEEIPSLTLNEAIEILKKEYNKTDLEGDLDSEGERLICQYAREKLNSEFIFLTDYPKEKRPMYTMPKGDNLTRSFDLLFRGLEITTGGQRIHNYEMLIENMISKGLNPENFHNYMELFKFGMPPHGGLAIGLERLTAQLIGLKNVREASLFPRDRTRITP</sequence>
<dbReference type="FunFam" id="3.30.930.10:FF:000038">
    <property type="entry name" value="Aspartate--tRNA ligase"/>
    <property type="match status" value="1"/>
</dbReference>
<dbReference type="InterPro" id="IPR004365">
    <property type="entry name" value="NA-bd_OB_tRNA"/>
</dbReference>
<dbReference type="Gene3D" id="3.30.930.10">
    <property type="entry name" value="Bira Bifunctional Protein, Domain 2"/>
    <property type="match status" value="1"/>
</dbReference>
<proteinExistence type="inferred from homology"/>
<evidence type="ECO:0000256" key="4">
    <source>
        <dbReference type="ARBA" id="ARBA00022598"/>
    </source>
</evidence>
<dbReference type="SUPFAM" id="SSF55681">
    <property type="entry name" value="Class II aaRS and biotin synthetases"/>
    <property type="match status" value="1"/>
</dbReference>
<evidence type="ECO:0000256" key="9">
    <source>
        <dbReference type="HAMAP-Rule" id="MF_02075"/>
    </source>
</evidence>
<keyword evidence="6 9" id="KW-0067">ATP-binding</keyword>
<feature type="binding site" evidence="9">
    <location>
        <begin position="399"/>
        <end position="402"/>
    </location>
    <ligand>
        <name>ATP</name>
        <dbReference type="ChEBI" id="CHEBI:30616"/>
    </ligand>
</feature>
<evidence type="ECO:0000259" key="10">
    <source>
        <dbReference type="PROSITE" id="PS50862"/>
    </source>
</evidence>
<keyword evidence="8 9" id="KW-0030">Aminoacyl-tRNA synthetase</keyword>
<dbReference type="EMBL" id="AYSO01000020">
    <property type="protein sequence ID" value="KIE45075.1"/>
    <property type="molecule type" value="Genomic_DNA"/>
</dbReference>
<feature type="binding site" evidence="9">
    <location>
        <position position="206"/>
    </location>
    <ligand>
        <name>L-aspartate</name>
        <dbReference type="ChEBI" id="CHEBI:29991"/>
    </ligand>
</feature>
<dbReference type="Pfam" id="PF00152">
    <property type="entry name" value="tRNA-synt_2"/>
    <property type="match status" value="1"/>
</dbReference>
<dbReference type="GO" id="GO:0005524">
    <property type="term" value="F:ATP binding"/>
    <property type="evidence" value="ECO:0007669"/>
    <property type="project" value="UniProtKB-UniRule"/>
</dbReference>
<keyword evidence="4 9" id="KW-0436">Ligase</keyword>
<evidence type="ECO:0000313" key="12">
    <source>
        <dbReference type="Proteomes" id="UP000031366"/>
    </source>
</evidence>
<dbReference type="OrthoDB" id="9762036at2"/>
<feature type="binding site" evidence="9">
    <location>
        <position position="358"/>
    </location>
    <ligand>
        <name>L-aspartate</name>
        <dbReference type="ChEBI" id="CHEBI:29991"/>
    </ligand>
</feature>
<evidence type="ECO:0000256" key="6">
    <source>
        <dbReference type="ARBA" id="ARBA00022840"/>
    </source>
</evidence>
<comment type="function">
    <text evidence="9">Catalyzes the attachment of L-aspartate to tRNA(Asp) in a two-step reaction: L-aspartate is first activated by ATP to form Asp-AMP and then transferred to the acceptor end of tRNA(Asp).</text>
</comment>
<dbReference type="InterPro" id="IPR045864">
    <property type="entry name" value="aa-tRNA-synth_II/BPL/LPL"/>
</dbReference>
<organism evidence="11 12">
    <name type="scientific">Clostridium argentinense CDC 2741</name>
    <dbReference type="NCBI Taxonomy" id="1418104"/>
    <lineage>
        <taxon>Bacteria</taxon>
        <taxon>Bacillati</taxon>
        <taxon>Bacillota</taxon>
        <taxon>Clostridia</taxon>
        <taxon>Eubacteriales</taxon>
        <taxon>Clostridiaceae</taxon>
        <taxon>Clostridium</taxon>
    </lineage>
</organism>
<dbReference type="CDD" id="cd00776">
    <property type="entry name" value="AsxRS_core"/>
    <property type="match status" value="1"/>
</dbReference>
<dbReference type="InterPro" id="IPR006195">
    <property type="entry name" value="aa-tRNA-synth_II"/>
</dbReference>
<dbReference type="GO" id="GO:0004815">
    <property type="term" value="F:aspartate-tRNA ligase activity"/>
    <property type="evidence" value="ECO:0007669"/>
    <property type="project" value="UniProtKB-UniRule"/>
</dbReference>
<dbReference type="InterPro" id="IPR002312">
    <property type="entry name" value="Asp/Asn-tRNA-synth_IIb"/>
</dbReference>
<accession>A0A0C1UC05</accession>
<keyword evidence="12" id="KW-1185">Reference proteome</keyword>
<dbReference type="GO" id="GO:0016740">
    <property type="term" value="F:transferase activity"/>
    <property type="evidence" value="ECO:0007669"/>
    <property type="project" value="UniProtKB-ARBA"/>
</dbReference>
<feature type="binding site" evidence="9">
    <location>
        <position position="351"/>
    </location>
    <ligand>
        <name>ATP</name>
        <dbReference type="ChEBI" id="CHEBI:30616"/>
    </ligand>
</feature>
<comment type="caution">
    <text evidence="11">The sequence shown here is derived from an EMBL/GenBank/DDBJ whole genome shotgun (WGS) entry which is preliminary data.</text>
</comment>
<dbReference type="GO" id="GO:0006422">
    <property type="term" value="P:aspartyl-tRNA aminoacylation"/>
    <property type="evidence" value="ECO:0007669"/>
    <property type="project" value="UniProtKB-UniRule"/>
</dbReference>